<evidence type="ECO:0000256" key="1">
    <source>
        <dbReference type="SAM" id="SignalP"/>
    </source>
</evidence>
<feature type="chain" id="PRO_5046829619" evidence="1">
    <location>
        <begin position="22"/>
        <end position="149"/>
    </location>
</feature>
<accession>A0ABV4EDG3</accession>
<keyword evidence="3" id="KW-1185">Reference proteome</keyword>
<feature type="signal peptide" evidence="1">
    <location>
        <begin position="1"/>
        <end position="21"/>
    </location>
</feature>
<proteinExistence type="predicted"/>
<dbReference type="EMBL" id="JBGFFX010000017">
    <property type="protein sequence ID" value="MEY8772965.1"/>
    <property type="molecule type" value="Genomic_DNA"/>
</dbReference>
<gene>
    <name evidence="2" type="ORF">AB6T85_21370</name>
</gene>
<name>A0ABV4EDG3_9GAMM</name>
<dbReference type="RefSeq" id="WP_369896602.1">
    <property type="nucleotide sequence ID" value="NZ_JBGFFX010000017.1"/>
</dbReference>
<keyword evidence="1" id="KW-0732">Signal</keyword>
<dbReference type="Proteomes" id="UP001565243">
    <property type="component" value="Unassembled WGS sequence"/>
</dbReference>
<protein>
    <submittedName>
        <fullName evidence="2">Uncharacterized protein</fullName>
    </submittedName>
</protein>
<reference evidence="2 3" key="1">
    <citation type="submission" date="2024-07" db="EMBL/GenBank/DDBJ databases">
        <authorList>
            <person name="Hebao G."/>
        </authorList>
    </citation>
    <scope>NUCLEOTIDE SEQUENCE [LARGE SCALE GENOMIC DNA]</scope>
    <source>
        <strain evidence="2 3">ACCC 02193</strain>
    </source>
</reference>
<evidence type="ECO:0000313" key="3">
    <source>
        <dbReference type="Proteomes" id="UP001565243"/>
    </source>
</evidence>
<organism evidence="2 3">
    <name type="scientific">Erwinia aeris</name>
    <dbReference type="NCBI Taxonomy" id="3239803"/>
    <lineage>
        <taxon>Bacteria</taxon>
        <taxon>Pseudomonadati</taxon>
        <taxon>Pseudomonadota</taxon>
        <taxon>Gammaproteobacteria</taxon>
        <taxon>Enterobacterales</taxon>
        <taxon>Erwiniaceae</taxon>
        <taxon>Erwinia</taxon>
    </lineage>
</organism>
<comment type="caution">
    <text evidence="2">The sequence shown here is derived from an EMBL/GenBank/DDBJ whole genome shotgun (WGS) entry which is preliminary data.</text>
</comment>
<evidence type="ECO:0000313" key="2">
    <source>
        <dbReference type="EMBL" id="MEY8772965.1"/>
    </source>
</evidence>
<sequence length="149" mass="16861">MLRKLPLVLLLSLCSATTAFAGSNQEMDSRLDTLMGANTHQQYHDFLTKLQKSVEKKDKETVASMVDYPLTVTVAHKEIDIADSRDFVKHYDKIFNNSLVKIILGQKYEDLFAKDTGIMVGPHGELWYSGICTVNDCSKFDIKIMQINN</sequence>